<sequence length="361" mass="36971">MIRIKAAVCRAFGEPLSIEEVTLRDPLAGEVQVTLEAVAICHSDISFADGGWGGPLPAVYGHEAAGRISALGPGAVGLNEGDRVVVTLLRSCGRCTQCASGRHPPLCETPSAATLGPLSGEDGAPVWQAMSCGAFAERVVVDQSQVVAVGDAVSPEVAALLACGVITGVGAVVNSAGLRAGQDAVVIGAGGVGLNAIQGARIAGARRIVAVDLSAAKLEVAREFGATDVVLASGPAPWDEMRAAIGRGADAVLVTVGATQAYDAAPRYLAPGGRVVTVGMPHVGALSHFEPVNLAAAGQGMVGSKMGDVVIRRDIPWMVDLYQQGRLKLDELISGRWSLEQINEAMDDTRSGSAKRNVILF</sequence>
<proteinExistence type="inferred from homology"/>
<dbReference type="GO" id="GO:0051903">
    <property type="term" value="F:S-(hydroxymethyl)glutathione dehydrogenase [NAD(P)+] activity"/>
    <property type="evidence" value="ECO:0007669"/>
    <property type="project" value="TreeGrafter"/>
</dbReference>
<evidence type="ECO:0000256" key="1">
    <source>
        <dbReference type="ARBA" id="ARBA00022723"/>
    </source>
</evidence>
<feature type="domain" description="Enoyl reductase (ER)" evidence="6">
    <location>
        <begin position="13"/>
        <end position="359"/>
    </location>
</feature>
<accession>A0A1Y5SYT4</accession>
<dbReference type="RefSeq" id="WP_085879011.1">
    <property type="nucleotide sequence ID" value="NZ_FWFZ01000009.1"/>
</dbReference>
<protein>
    <submittedName>
        <fullName evidence="7">S-(Hydroxymethyl)mycothiol dehydrogenase</fullName>
        <ecNumber evidence="7">1.1.1.306</ecNumber>
    </submittedName>
</protein>
<keyword evidence="2 5" id="KW-0862">Zinc</keyword>
<dbReference type="EC" id="1.1.1.306" evidence="7"/>
<dbReference type="Proteomes" id="UP000193900">
    <property type="component" value="Unassembled WGS sequence"/>
</dbReference>
<dbReference type="AlphaFoldDB" id="A0A1Y5SYT4"/>
<dbReference type="PANTHER" id="PTHR43880">
    <property type="entry name" value="ALCOHOL DEHYDROGENASE"/>
    <property type="match status" value="1"/>
</dbReference>
<dbReference type="PANTHER" id="PTHR43880:SF12">
    <property type="entry name" value="ALCOHOL DEHYDROGENASE CLASS-3"/>
    <property type="match status" value="1"/>
</dbReference>
<dbReference type="InterPro" id="IPR036291">
    <property type="entry name" value="NAD(P)-bd_dom_sf"/>
</dbReference>
<dbReference type="GO" id="GO:0005829">
    <property type="term" value="C:cytosol"/>
    <property type="evidence" value="ECO:0007669"/>
    <property type="project" value="TreeGrafter"/>
</dbReference>
<evidence type="ECO:0000313" key="7">
    <source>
        <dbReference type="EMBL" id="SLN49668.1"/>
    </source>
</evidence>
<dbReference type="PROSITE" id="PS00059">
    <property type="entry name" value="ADH_ZINC"/>
    <property type="match status" value="1"/>
</dbReference>
<reference evidence="7 8" key="1">
    <citation type="submission" date="2017-03" db="EMBL/GenBank/DDBJ databases">
        <authorList>
            <person name="Afonso C.L."/>
            <person name="Miller P.J."/>
            <person name="Scott M.A."/>
            <person name="Spackman E."/>
            <person name="Goraichik I."/>
            <person name="Dimitrov K.M."/>
            <person name="Suarez D.L."/>
            <person name="Swayne D.E."/>
        </authorList>
    </citation>
    <scope>NUCLEOTIDE SEQUENCE [LARGE SCALE GENOMIC DNA]</scope>
    <source>
        <strain evidence="7 8">CECT 7023</strain>
    </source>
</reference>
<dbReference type="InterPro" id="IPR011032">
    <property type="entry name" value="GroES-like_sf"/>
</dbReference>
<dbReference type="InterPro" id="IPR020843">
    <property type="entry name" value="ER"/>
</dbReference>
<dbReference type="GO" id="GO:0050607">
    <property type="term" value="F:mycothiol-dependent formaldehyde dehydrogenase activity"/>
    <property type="evidence" value="ECO:0007669"/>
    <property type="project" value="UniProtKB-EC"/>
</dbReference>
<gene>
    <name evidence="7" type="ORF">ROA7023_02143</name>
</gene>
<evidence type="ECO:0000259" key="6">
    <source>
        <dbReference type="SMART" id="SM00829"/>
    </source>
</evidence>
<dbReference type="GO" id="GO:0046294">
    <property type="term" value="P:formaldehyde catabolic process"/>
    <property type="evidence" value="ECO:0007669"/>
    <property type="project" value="TreeGrafter"/>
</dbReference>
<evidence type="ECO:0000313" key="8">
    <source>
        <dbReference type="Proteomes" id="UP000193900"/>
    </source>
</evidence>
<comment type="similarity">
    <text evidence="5">Belongs to the zinc-containing alcohol dehydrogenase family.</text>
</comment>
<dbReference type="Gene3D" id="3.90.180.10">
    <property type="entry name" value="Medium-chain alcohol dehydrogenases, catalytic domain"/>
    <property type="match status" value="1"/>
</dbReference>
<dbReference type="Pfam" id="PF00107">
    <property type="entry name" value="ADH_zinc_N"/>
    <property type="match status" value="1"/>
</dbReference>
<keyword evidence="8" id="KW-1185">Reference proteome</keyword>
<dbReference type="Gene3D" id="3.40.50.720">
    <property type="entry name" value="NAD(P)-binding Rossmann-like Domain"/>
    <property type="match status" value="1"/>
</dbReference>
<dbReference type="InterPro" id="IPR013149">
    <property type="entry name" value="ADH-like_C"/>
</dbReference>
<evidence type="ECO:0000256" key="2">
    <source>
        <dbReference type="ARBA" id="ARBA00022833"/>
    </source>
</evidence>
<keyword evidence="1 5" id="KW-0479">Metal-binding</keyword>
<comment type="cofactor">
    <cofactor evidence="5">
        <name>Zn(2+)</name>
        <dbReference type="ChEBI" id="CHEBI:29105"/>
    </cofactor>
</comment>
<keyword evidence="4" id="KW-0520">NAD</keyword>
<dbReference type="Pfam" id="PF08240">
    <property type="entry name" value="ADH_N"/>
    <property type="match status" value="1"/>
</dbReference>
<organism evidence="7 8">
    <name type="scientific">Roseisalinus antarcticus</name>
    <dbReference type="NCBI Taxonomy" id="254357"/>
    <lineage>
        <taxon>Bacteria</taxon>
        <taxon>Pseudomonadati</taxon>
        <taxon>Pseudomonadota</taxon>
        <taxon>Alphaproteobacteria</taxon>
        <taxon>Rhodobacterales</taxon>
        <taxon>Roseobacteraceae</taxon>
        <taxon>Roseisalinus</taxon>
    </lineage>
</organism>
<name>A0A1Y5SYT4_9RHOB</name>
<evidence type="ECO:0000256" key="5">
    <source>
        <dbReference type="RuleBase" id="RU361277"/>
    </source>
</evidence>
<dbReference type="EMBL" id="FWFZ01000009">
    <property type="protein sequence ID" value="SLN49668.1"/>
    <property type="molecule type" value="Genomic_DNA"/>
</dbReference>
<dbReference type="SMART" id="SM00829">
    <property type="entry name" value="PKS_ER"/>
    <property type="match status" value="1"/>
</dbReference>
<dbReference type="GO" id="GO:0008270">
    <property type="term" value="F:zinc ion binding"/>
    <property type="evidence" value="ECO:0007669"/>
    <property type="project" value="InterPro"/>
</dbReference>
<dbReference type="CDD" id="cd08279">
    <property type="entry name" value="Zn_ADH_class_III"/>
    <property type="match status" value="1"/>
</dbReference>
<dbReference type="SUPFAM" id="SSF50129">
    <property type="entry name" value="GroES-like"/>
    <property type="match status" value="2"/>
</dbReference>
<dbReference type="InterPro" id="IPR013154">
    <property type="entry name" value="ADH-like_N"/>
</dbReference>
<keyword evidence="3 7" id="KW-0560">Oxidoreductase</keyword>
<dbReference type="SUPFAM" id="SSF51735">
    <property type="entry name" value="NAD(P)-binding Rossmann-fold domains"/>
    <property type="match status" value="1"/>
</dbReference>
<dbReference type="OrthoDB" id="9770544at2"/>
<evidence type="ECO:0000256" key="3">
    <source>
        <dbReference type="ARBA" id="ARBA00023002"/>
    </source>
</evidence>
<evidence type="ECO:0000256" key="4">
    <source>
        <dbReference type="ARBA" id="ARBA00023027"/>
    </source>
</evidence>
<dbReference type="InterPro" id="IPR002328">
    <property type="entry name" value="ADH_Zn_CS"/>
</dbReference>